<gene>
    <name evidence="1" type="ORF">CEUTPL_LOCUS12811</name>
</gene>
<organism evidence="1 2">
    <name type="scientific">Ceutorhynchus assimilis</name>
    <name type="common">cabbage seed weevil</name>
    <dbReference type="NCBI Taxonomy" id="467358"/>
    <lineage>
        <taxon>Eukaryota</taxon>
        <taxon>Metazoa</taxon>
        <taxon>Ecdysozoa</taxon>
        <taxon>Arthropoda</taxon>
        <taxon>Hexapoda</taxon>
        <taxon>Insecta</taxon>
        <taxon>Pterygota</taxon>
        <taxon>Neoptera</taxon>
        <taxon>Endopterygota</taxon>
        <taxon>Coleoptera</taxon>
        <taxon>Polyphaga</taxon>
        <taxon>Cucujiformia</taxon>
        <taxon>Curculionidae</taxon>
        <taxon>Ceutorhynchinae</taxon>
        <taxon>Ceutorhynchus</taxon>
    </lineage>
</organism>
<dbReference type="EMBL" id="OU892284">
    <property type="protein sequence ID" value="CAG9772399.1"/>
    <property type="molecule type" value="Genomic_DNA"/>
</dbReference>
<dbReference type="AlphaFoldDB" id="A0A9N9MXQ1"/>
<evidence type="ECO:0000313" key="2">
    <source>
        <dbReference type="Proteomes" id="UP001152799"/>
    </source>
</evidence>
<protein>
    <submittedName>
        <fullName evidence="1">Uncharacterized protein</fullName>
    </submittedName>
</protein>
<reference evidence="1" key="1">
    <citation type="submission" date="2022-01" db="EMBL/GenBank/DDBJ databases">
        <authorList>
            <person name="King R."/>
        </authorList>
    </citation>
    <scope>NUCLEOTIDE SEQUENCE</scope>
</reference>
<proteinExistence type="predicted"/>
<name>A0A9N9MXQ1_9CUCU</name>
<accession>A0A9N9MXQ1</accession>
<sequence length="57" mass="6264">MQYKISVDTLLPVKDEDSIFFLCTKNAASSTSTLSLDFQSLVSCAISVGFEKLKEIT</sequence>
<dbReference type="Proteomes" id="UP001152799">
    <property type="component" value="Chromosome 8"/>
</dbReference>
<keyword evidence="2" id="KW-1185">Reference proteome</keyword>
<evidence type="ECO:0000313" key="1">
    <source>
        <dbReference type="EMBL" id="CAG9772399.1"/>
    </source>
</evidence>